<evidence type="ECO:0000259" key="6">
    <source>
        <dbReference type="PROSITE" id="PS50888"/>
    </source>
</evidence>
<dbReference type="AlphaFoldDB" id="A0A0K9PUL9"/>
<feature type="compositionally biased region" description="Polar residues" evidence="5">
    <location>
        <begin position="8"/>
        <end position="23"/>
    </location>
</feature>
<gene>
    <name evidence="7" type="ORF">ZOSMA_171G00350</name>
</gene>
<dbReference type="Proteomes" id="UP000036987">
    <property type="component" value="Unassembled WGS sequence"/>
</dbReference>
<dbReference type="PANTHER" id="PTHR45844">
    <property type="entry name" value="TRANSCRIPTION FACTOR BHLH30"/>
    <property type="match status" value="1"/>
</dbReference>
<dbReference type="Gene3D" id="4.10.280.10">
    <property type="entry name" value="Helix-loop-helix DNA-binding domain"/>
    <property type="match status" value="1"/>
</dbReference>
<keyword evidence="2" id="KW-0805">Transcription regulation</keyword>
<comment type="caution">
    <text evidence="7">The sequence shown here is derived from an EMBL/GenBank/DDBJ whole genome shotgun (WGS) entry which is preliminary data.</text>
</comment>
<evidence type="ECO:0000256" key="4">
    <source>
        <dbReference type="ARBA" id="ARBA00023163"/>
    </source>
</evidence>
<accession>A0A0K9PUL9</accession>
<dbReference type="SMART" id="SM00353">
    <property type="entry name" value="HLH"/>
    <property type="match status" value="1"/>
</dbReference>
<dbReference type="GO" id="GO:0046983">
    <property type="term" value="F:protein dimerization activity"/>
    <property type="evidence" value="ECO:0007669"/>
    <property type="project" value="InterPro"/>
</dbReference>
<evidence type="ECO:0000313" key="8">
    <source>
        <dbReference type="Proteomes" id="UP000036987"/>
    </source>
</evidence>
<dbReference type="GO" id="GO:0003700">
    <property type="term" value="F:DNA-binding transcription factor activity"/>
    <property type="evidence" value="ECO:0007669"/>
    <property type="project" value="InterPro"/>
</dbReference>
<dbReference type="OrthoDB" id="71302at2759"/>
<dbReference type="InterPro" id="IPR036638">
    <property type="entry name" value="HLH_DNA-bd_sf"/>
</dbReference>
<evidence type="ECO:0000256" key="2">
    <source>
        <dbReference type="ARBA" id="ARBA00023015"/>
    </source>
</evidence>
<organism evidence="7 8">
    <name type="scientific">Zostera marina</name>
    <name type="common">Eelgrass</name>
    <dbReference type="NCBI Taxonomy" id="29655"/>
    <lineage>
        <taxon>Eukaryota</taxon>
        <taxon>Viridiplantae</taxon>
        <taxon>Streptophyta</taxon>
        <taxon>Embryophyta</taxon>
        <taxon>Tracheophyta</taxon>
        <taxon>Spermatophyta</taxon>
        <taxon>Magnoliopsida</taxon>
        <taxon>Liliopsida</taxon>
        <taxon>Zosteraceae</taxon>
        <taxon>Zostera</taxon>
    </lineage>
</organism>
<proteinExistence type="inferred from homology"/>
<keyword evidence="4" id="KW-0804">Transcription</keyword>
<dbReference type="STRING" id="29655.A0A0K9PUL9"/>
<dbReference type="PROSITE" id="PS50888">
    <property type="entry name" value="BHLH"/>
    <property type="match status" value="1"/>
</dbReference>
<evidence type="ECO:0000313" key="7">
    <source>
        <dbReference type="EMBL" id="KMZ71957.1"/>
    </source>
</evidence>
<dbReference type="Pfam" id="PF00010">
    <property type="entry name" value="HLH"/>
    <property type="match status" value="1"/>
</dbReference>
<dbReference type="SUPFAM" id="SSF47459">
    <property type="entry name" value="HLH, helix-loop-helix DNA-binding domain"/>
    <property type="match status" value="1"/>
</dbReference>
<dbReference type="InterPro" id="IPR045847">
    <property type="entry name" value="AIG1-like"/>
</dbReference>
<dbReference type="GO" id="GO:0003677">
    <property type="term" value="F:DNA binding"/>
    <property type="evidence" value="ECO:0007669"/>
    <property type="project" value="UniProtKB-KW"/>
</dbReference>
<feature type="domain" description="BHLH" evidence="6">
    <location>
        <begin position="22"/>
        <end position="71"/>
    </location>
</feature>
<keyword evidence="3 7" id="KW-0238">DNA-binding</keyword>
<name>A0A0K9PUL9_ZOSMR</name>
<protein>
    <submittedName>
        <fullName evidence="7">Basic helix-loop-helix (BHLH) DNA-binding superfamily</fullName>
    </submittedName>
</protein>
<dbReference type="EMBL" id="LFYR01000647">
    <property type="protein sequence ID" value="KMZ71957.1"/>
    <property type="molecule type" value="Genomic_DNA"/>
</dbReference>
<dbReference type="PANTHER" id="PTHR45844:SF16">
    <property type="entry name" value="TRANSCRIPTION FACTOR BHLH30-LIKE"/>
    <property type="match status" value="1"/>
</dbReference>
<evidence type="ECO:0000256" key="3">
    <source>
        <dbReference type="ARBA" id="ARBA00023125"/>
    </source>
</evidence>
<dbReference type="OMA" id="PVRAEMM"/>
<reference evidence="8" key="1">
    <citation type="journal article" date="2016" name="Nature">
        <title>The genome of the seagrass Zostera marina reveals angiosperm adaptation to the sea.</title>
        <authorList>
            <person name="Olsen J.L."/>
            <person name="Rouze P."/>
            <person name="Verhelst B."/>
            <person name="Lin Y.-C."/>
            <person name="Bayer T."/>
            <person name="Collen J."/>
            <person name="Dattolo E."/>
            <person name="De Paoli E."/>
            <person name="Dittami S."/>
            <person name="Maumus F."/>
            <person name="Michel G."/>
            <person name="Kersting A."/>
            <person name="Lauritano C."/>
            <person name="Lohaus R."/>
            <person name="Toepel M."/>
            <person name="Tonon T."/>
            <person name="Vanneste K."/>
            <person name="Amirebrahimi M."/>
            <person name="Brakel J."/>
            <person name="Bostroem C."/>
            <person name="Chovatia M."/>
            <person name="Grimwood J."/>
            <person name="Jenkins J.W."/>
            <person name="Jueterbock A."/>
            <person name="Mraz A."/>
            <person name="Stam W.T."/>
            <person name="Tice H."/>
            <person name="Bornberg-Bauer E."/>
            <person name="Green P.J."/>
            <person name="Pearson G.A."/>
            <person name="Procaccini G."/>
            <person name="Duarte C.M."/>
            <person name="Schmutz J."/>
            <person name="Reusch T.B.H."/>
            <person name="Van de Peer Y."/>
        </authorList>
    </citation>
    <scope>NUCLEOTIDE SEQUENCE [LARGE SCALE GENOMIC DNA]</scope>
    <source>
        <strain evidence="8">cv. Finnish</strain>
    </source>
</reference>
<keyword evidence="8" id="KW-1185">Reference proteome</keyword>
<feature type="region of interest" description="Disordered" evidence="5">
    <location>
        <begin position="1"/>
        <end position="33"/>
    </location>
</feature>
<comment type="similarity">
    <text evidence="1">Belongs to the bHLH protein family.</text>
</comment>
<evidence type="ECO:0000256" key="1">
    <source>
        <dbReference type="ARBA" id="ARBA00005510"/>
    </source>
</evidence>
<evidence type="ECO:0000256" key="5">
    <source>
        <dbReference type="SAM" id="MobiDB-lite"/>
    </source>
</evidence>
<sequence length="209" mass="23593">MEVMMNNGLRSKPTSASTSTGRITKSHREAERKRRERINAHLATFRTLVPNTNKMDKASLLMEVVRKMQELRKYADNILQLSPNGWMNEVLPGEVDQVGIDEIMNEEEEDSNPDSLRRRGLKVSFCCEDRPGLMSEVQQAIKRSVNARAVRADMATVGGRTKSVVVLEGEVEGKERSILHSSLKEVVHKNNSPFGINNRFSMGISFSYQ</sequence>
<dbReference type="InterPro" id="IPR011598">
    <property type="entry name" value="bHLH_dom"/>
</dbReference>